<dbReference type="GO" id="GO:0003723">
    <property type="term" value="F:RNA binding"/>
    <property type="evidence" value="ECO:0007669"/>
    <property type="project" value="InterPro"/>
</dbReference>
<feature type="non-terminal residue" evidence="8">
    <location>
        <position position="612"/>
    </location>
</feature>
<dbReference type="InterPro" id="IPR046848">
    <property type="entry name" value="E_motif"/>
</dbReference>
<dbReference type="GO" id="GO:0009451">
    <property type="term" value="P:RNA modification"/>
    <property type="evidence" value="ECO:0007669"/>
    <property type="project" value="InterPro"/>
</dbReference>
<organism evidence="8 9">
    <name type="scientific">Striga asiatica</name>
    <name type="common">Asiatic witchweed</name>
    <name type="synonym">Buchnera asiatica</name>
    <dbReference type="NCBI Taxonomy" id="4170"/>
    <lineage>
        <taxon>Eukaryota</taxon>
        <taxon>Viridiplantae</taxon>
        <taxon>Streptophyta</taxon>
        <taxon>Embryophyta</taxon>
        <taxon>Tracheophyta</taxon>
        <taxon>Spermatophyta</taxon>
        <taxon>Magnoliopsida</taxon>
        <taxon>eudicotyledons</taxon>
        <taxon>Gunneridae</taxon>
        <taxon>Pentapetalae</taxon>
        <taxon>asterids</taxon>
        <taxon>lamiids</taxon>
        <taxon>Lamiales</taxon>
        <taxon>Orobanchaceae</taxon>
        <taxon>Buchnereae</taxon>
        <taxon>Striga</taxon>
    </lineage>
</organism>
<reference evidence="9" key="1">
    <citation type="journal article" date="2019" name="Curr. Biol.">
        <title>Genome Sequence of Striga asiatica Provides Insight into the Evolution of Plant Parasitism.</title>
        <authorList>
            <person name="Yoshida S."/>
            <person name="Kim S."/>
            <person name="Wafula E.K."/>
            <person name="Tanskanen J."/>
            <person name="Kim Y.M."/>
            <person name="Honaas L."/>
            <person name="Yang Z."/>
            <person name="Spallek T."/>
            <person name="Conn C.E."/>
            <person name="Ichihashi Y."/>
            <person name="Cheong K."/>
            <person name="Cui S."/>
            <person name="Der J.P."/>
            <person name="Gundlach H."/>
            <person name="Jiao Y."/>
            <person name="Hori C."/>
            <person name="Ishida J.K."/>
            <person name="Kasahara H."/>
            <person name="Kiba T."/>
            <person name="Kim M.S."/>
            <person name="Koo N."/>
            <person name="Laohavisit A."/>
            <person name="Lee Y.H."/>
            <person name="Lumba S."/>
            <person name="McCourt P."/>
            <person name="Mortimer J.C."/>
            <person name="Mutuku J.M."/>
            <person name="Nomura T."/>
            <person name="Sasaki-Sekimoto Y."/>
            <person name="Seto Y."/>
            <person name="Wang Y."/>
            <person name="Wakatake T."/>
            <person name="Sakakibara H."/>
            <person name="Demura T."/>
            <person name="Yamaguchi S."/>
            <person name="Yoneyama K."/>
            <person name="Manabe R.I."/>
            <person name="Nelson D.C."/>
            <person name="Schulman A.H."/>
            <person name="Timko M.P."/>
            <person name="dePamphilis C.W."/>
            <person name="Choi D."/>
            <person name="Shirasu K."/>
        </authorList>
    </citation>
    <scope>NUCLEOTIDE SEQUENCE [LARGE SCALE GENOMIC DNA]</scope>
    <source>
        <strain evidence="9">cv. UVA1</strain>
    </source>
</reference>
<dbReference type="EC" id="2.1.2.11" evidence="3"/>
<dbReference type="Proteomes" id="UP000325081">
    <property type="component" value="Unassembled WGS sequence"/>
</dbReference>
<dbReference type="SUPFAM" id="SSF51621">
    <property type="entry name" value="Phosphoenolpyruvate/pyruvate domain"/>
    <property type="match status" value="1"/>
</dbReference>
<evidence type="ECO:0000256" key="2">
    <source>
        <dbReference type="ARBA" id="ARBA00008676"/>
    </source>
</evidence>
<dbReference type="Pfam" id="PF02548">
    <property type="entry name" value="Pantoate_transf"/>
    <property type="match status" value="1"/>
</dbReference>
<dbReference type="InterPro" id="IPR002885">
    <property type="entry name" value="PPR_rpt"/>
</dbReference>
<dbReference type="Pfam" id="PF01535">
    <property type="entry name" value="PPR"/>
    <property type="match status" value="4"/>
</dbReference>
<dbReference type="InterPro" id="IPR011990">
    <property type="entry name" value="TPR-like_helical_dom_sf"/>
</dbReference>
<dbReference type="AlphaFoldDB" id="A0A5A7QN35"/>
<comment type="similarity">
    <text evidence="2">Belongs to the PanB family.</text>
</comment>
<dbReference type="Gene3D" id="3.20.20.60">
    <property type="entry name" value="Phosphoenolpyruvate-binding domains"/>
    <property type="match status" value="1"/>
</dbReference>
<evidence type="ECO:0000256" key="7">
    <source>
        <dbReference type="PROSITE-ProRule" id="PRU00708"/>
    </source>
</evidence>
<gene>
    <name evidence="8" type="ORF">STAS_22224</name>
</gene>
<evidence type="ECO:0000313" key="8">
    <source>
        <dbReference type="EMBL" id="GER45301.1"/>
    </source>
</evidence>
<dbReference type="PANTHER" id="PTHR47926:SF406">
    <property type="entry name" value="REPEAT (PPR) SUPERFAMILY PROTEIN, PUTATIVE-RELATED"/>
    <property type="match status" value="1"/>
</dbReference>
<dbReference type="GO" id="GO:0015940">
    <property type="term" value="P:pantothenate biosynthetic process"/>
    <property type="evidence" value="ECO:0007669"/>
    <property type="project" value="UniProtKB-UniPathway"/>
</dbReference>
<accession>A0A5A7QN35</accession>
<evidence type="ECO:0000256" key="4">
    <source>
        <dbReference type="ARBA" id="ARBA00022679"/>
    </source>
</evidence>
<evidence type="ECO:0000256" key="1">
    <source>
        <dbReference type="ARBA" id="ARBA00005033"/>
    </source>
</evidence>
<dbReference type="Pfam" id="PF13041">
    <property type="entry name" value="PPR_2"/>
    <property type="match status" value="1"/>
</dbReference>
<evidence type="ECO:0000313" key="9">
    <source>
        <dbReference type="Proteomes" id="UP000325081"/>
    </source>
</evidence>
<dbReference type="OrthoDB" id="607373at2759"/>
<dbReference type="UniPathway" id="UPA00028">
    <property type="reaction ID" value="UER00003"/>
</dbReference>
<keyword evidence="9" id="KW-1185">Reference proteome</keyword>
<protein>
    <recommendedName>
        <fullName evidence="3">3-methyl-2-oxobutanoate hydroxymethyltransferase</fullName>
        <ecNumber evidence="3">2.1.2.11</ecNumber>
    </recommendedName>
</protein>
<proteinExistence type="inferred from homology"/>
<evidence type="ECO:0000256" key="3">
    <source>
        <dbReference type="ARBA" id="ARBA00012618"/>
    </source>
</evidence>
<dbReference type="InterPro" id="IPR046960">
    <property type="entry name" value="PPR_At4g14850-like_plant"/>
</dbReference>
<keyword evidence="4" id="KW-0808">Transferase</keyword>
<dbReference type="Gene3D" id="1.25.40.10">
    <property type="entry name" value="Tetratricopeptide repeat domain"/>
    <property type="match status" value="3"/>
</dbReference>
<comment type="pathway">
    <text evidence="1">Cofactor biosynthesis; (R)-pantothenate biosynthesis; (R)-pantoate from 3-methyl-2-oxobutanoate: step 1/2.</text>
</comment>
<name>A0A5A7QN35_STRAF</name>
<dbReference type="EMBL" id="BKCP01007181">
    <property type="protein sequence ID" value="GER45301.1"/>
    <property type="molecule type" value="Genomic_DNA"/>
</dbReference>
<evidence type="ECO:0000256" key="6">
    <source>
        <dbReference type="ARBA" id="ARBA00049172"/>
    </source>
</evidence>
<evidence type="ECO:0000256" key="5">
    <source>
        <dbReference type="ARBA" id="ARBA00022737"/>
    </source>
</evidence>
<dbReference type="InterPro" id="IPR015813">
    <property type="entry name" value="Pyrv/PenolPyrv_kinase-like_dom"/>
</dbReference>
<dbReference type="PROSITE" id="PS51375">
    <property type="entry name" value="PPR"/>
    <property type="match status" value="2"/>
</dbReference>
<keyword evidence="5" id="KW-0677">Repeat</keyword>
<feature type="repeat" description="PPR" evidence="7">
    <location>
        <begin position="230"/>
        <end position="264"/>
    </location>
</feature>
<dbReference type="NCBIfam" id="TIGR00756">
    <property type="entry name" value="PPR"/>
    <property type="match status" value="1"/>
</dbReference>
<dbReference type="InterPro" id="IPR003700">
    <property type="entry name" value="Pantoate_hydroxy_MeTrfase"/>
</dbReference>
<dbReference type="PANTHER" id="PTHR47926">
    <property type="entry name" value="PENTATRICOPEPTIDE REPEAT-CONTAINING PROTEIN"/>
    <property type="match status" value="1"/>
</dbReference>
<dbReference type="Pfam" id="PF20431">
    <property type="entry name" value="E_motif"/>
    <property type="match status" value="1"/>
</dbReference>
<feature type="repeat" description="PPR" evidence="7">
    <location>
        <begin position="322"/>
        <end position="356"/>
    </location>
</feature>
<comment type="caution">
    <text evidence="8">The sequence shown here is derived from an EMBL/GenBank/DDBJ whole genome shotgun (WGS) entry which is preliminary data.</text>
</comment>
<dbReference type="InterPro" id="IPR040442">
    <property type="entry name" value="Pyrv_kinase-like_dom_sf"/>
</dbReference>
<dbReference type="GO" id="GO:0003864">
    <property type="term" value="F:3-methyl-2-oxobutanoate hydroxymethyltransferase activity"/>
    <property type="evidence" value="ECO:0007669"/>
    <property type="project" value="UniProtKB-EC"/>
</dbReference>
<comment type="catalytic activity">
    <reaction evidence="6">
        <text>(6R)-5,10-methylene-5,6,7,8-tetrahydrofolate + 3-methyl-2-oxobutanoate + H2O = 2-dehydropantoate + (6S)-5,6,7,8-tetrahydrofolate</text>
        <dbReference type="Rhea" id="RHEA:11824"/>
        <dbReference type="ChEBI" id="CHEBI:11561"/>
        <dbReference type="ChEBI" id="CHEBI:11851"/>
        <dbReference type="ChEBI" id="CHEBI:15377"/>
        <dbReference type="ChEBI" id="CHEBI:15636"/>
        <dbReference type="ChEBI" id="CHEBI:57453"/>
        <dbReference type="EC" id="2.1.2.11"/>
    </reaction>
</comment>
<sequence>MKNEHELEPQLKQLRPCGGCTKMIREMTLESDDVIWRMLLSTCRMHGNVEVAEKATSALLKLDTQDSSGCVLLLNVYADVGMWGWVSKMRRVMRHGRMKKEPGCSWGELQSEVHMFLAGDKAHPRCQPAAMATVSYSSTNRLIKPLFIRTLSTFAPKIQPNPFYKETFSHLFQECSRERSLEPGRQANARMIASGFEPTVFVANCFLKMCRRCSRLDTARKAFDKMSQRDVISWNSLISGYAVCGKMDIAQSSFGSMTERDVISWNSLISGNAICVIRCTCVVVKSGFEDDVATGSAVLDMYAKCKNLDESLRFFHTMPVRNWVSWSAIIAGCIQNNEHMSGLKLFKEMQKEGIGSHNTSITGYARSHRWFEGFELFIRLLRSGLGFDEISLSGAFSACAEARQVFDEMEVRDAVSWNSVIAASEQNKNDETLSLFVSMLQLRMEPDEFTFGSLLKACAGERALGHGKEVHGQVIKSELGKDSSWGAIACVYANHGLGREARGNSFKPRNFRGGPSSVWAHQACRRGARKVGWMAIKLEGGAPSRITAAKAIVEAGIAVMGHVGLTPQAISVLGGFRPQGRNVDSAVKPQGPPRCCEIYRRLNLLIGEMKMD</sequence>